<keyword evidence="1" id="KW-1133">Transmembrane helix</keyword>
<organism evidence="2 3">
    <name type="scientific">Candidatus Scalindua brodae</name>
    <dbReference type="NCBI Taxonomy" id="237368"/>
    <lineage>
        <taxon>Bacteria</taxon>
        <taxon>Pseudomonadati</taxon>
        <taxon>Planctomycetota</taxon>
        <taxon>Candidatus Brocadiia</taxon>
        <taxon>Candidatus Brocadiales</taxon>
        <taxon>Candidatus Scalinduaceae</taxon>
        <taxon>Candidatus Scalindua</taxon>
    </lineage>
</organism>
<reference evidence="2 3" key="1">
    <citation type="submission" date="2014-10" db="EMBL/GenBank/DDBJ databases">
        <title>Draft genome of anammox bacterium scalindua brodae, obtained using differential coverage binning of sequence data from two enrichment reactors.</title>
        <authorList>
            <person name="Speth D.R."/>
            <person name="Russ L."/>
            <person name="Kartal B."/>
            <person name="Op den Camp H.J."/>
            <person name="Dutilh B.E."/>
            <person name="Jetten M.S."/>
        </authorList>
    </citation>
    <scope>NUCLEOTIDE SEQUENCE [LARGE SCALE GENOMIC DNA]</scope>
    <source>
        <strain evidence="2">RU1</strain>
    </source>
</reference>
<keyword evidence="1" id="KW-0472">Membrane</keyword>
<evidence type="ECO:0000313" key="2">
    <source>
        <dbReference type="EMBL" id="KHE92161.1"/>
    </source>
</evidence>
<accession>A0A0B0EJF1</accession>
<proteinExistence type="predicted"/>
<protein>
    <submittedName>
        <fullName evidence="2">Uncharacterized protein</fullName>
    </submittedName>
</protein>
<evidence type="ECO:0000313" key="3">
    <source>
        <dbReference type="Proteomes" id="UP000030652"/>
    </source>
</evidence>
<name>A0A0B0EJF1_9BACT</name>
<evidence type="ECO:0000256" key="1">
    <source>
        <dbReference type="SAM" id="Phobius"/>
    </source>
</evidence>
<comment type="caution">
    <text evidence="2">The sequence shown here is derived from an EMBL/GenBank/DDBJ whole genome shotgun (WGS) entry which is preliminary data.</text>
</comment>
<keyword evidence="1" id="KW-0812">Transmembrane</keyword>
<gene>
    <name evidence="2" type="ORF">SCABRO_02111</name>
</gene>
<dbReference type="AlphaFoldDB" id="A0A0B0EJF1"/>
<dbReference type="EMBL" id="JRYO01000148">
    <property type="protein sequence ID" value="KHE92161.1"/>
    <property type="molecule type" value="Genomic_DNA"/>
</dbReference>
<sequence>MFLDLRCSSRLLSIANFLGQANTKGLVMNQVNIMKRTITISIFILIVLLSIIRVQIATAIEGSTRDEIISYLEKEVPEVTGIKTYFSGRILGNQVEGTKEENYKLNVVNRELIIIEKNNIRYAKTIKGSQQFPTSQTRITEVIKLENLNQKISLIYKINPTQGDDAMKSICPVHIKIKIKANQTNKWQVYKDDIEQVTSMLNQTGENYPKSHYEAESCLLLTTDETAVENIAKALSHLILLCGKRKQIND</sequence>
<feature type="transmembrane region" description="Helical" evidence="1">
    <location>
        <begin position="38"/>
        <end position="56"/>
    </location>
</feature>
<dbReference type="Proteomes" id="UP000030652">
    <property type="component" value="Unassembled WGS sequence"/>
</dbReference>